<dbReference type="InterPro" id="IPR009959">
    <property type="entry name" value="Cyclase_SnoaL-like"/>
</dbReference>
<organism evidence="1 2">
    <name type="scientific">Paractinoplanes globisporus</name>
    <dbReference type="NCBI Taxonomy" id="113565"/>
    <lineage>
        <taxon>Bacteria</taxon>
        <taxon>Bacillati</taxon>
        <taxon>Actinomycetota</taxon>
        <taxon>Actinomycetes</taxon>
        <taxon>Micromonosporales</taxon>
        <taxon>Micromonosporaceae</taxon>
        <taxon>Paractinoplanes</taxon>
    </lineage>
</organism>
<evidence type="ECO:0000313" key="1">
    <source>
        <dbReference type="EMBL" id="MFF5288104.1"/>
    </source>
</evidence>
<dbReference type="PANTHER" id="PTHR38436">
    <property type="entry name" value="POLYKETIDE CYCLASE SNOAL-LIKE DOMAIN"/>
    <property type="match status" value="1"/>
</dbReference>
<gene>
    <name evidence="1" type="ORF">ACFY35_01610</name>
</gene>
<dbReference type="InterPro" id="IPR032710">
    <property type="entry name" value="NTF2-like_dom_sf"/>
</dbReference>
<keyword evidence="2" id="KW-1185">Reference proteome</keyword>
<dbReference type="PANTHER" id="PTHR38436:SF1">
    <property type="entry name" value="ESTER CYCLASE"/>
    <property type="match status" value="1"/>
</dbReference>
<sequence length="132" mass="14781">MTSETELIRAAFEAFNAGDVAACMALTSPDLIINLAELPEPRHGLEVWREGFEMMRRAFPDLQAHIEDIVADGDKVALRLRFRGTHSGEFLGIPATGRAIEYVSHEFYRIADGLIAEEWICSDLATLFRQIS</sequence>
<proteinExistence type="predicted"/>
<comment type="caution">
    <text evidence="1">The sequence shown here is derived from an EMBL/GenBank/DDBJ whole genome shotgun (WGS) entry which is preliminary data.</text>
</comment>
<accession>A0ABW6W5T7</accession>
<dbReference type="EMBL" id="JBIAZU010000001">
    <property type="protein sequence ID" value="MFF5288104.1"/>
    <property type="molecule type" value="Genomic_DNA"/>
</dbReference>
<dbReference type="SUPFAM" id="SSF54427">
    <property type="entry name" value="NTF2-like"/>
    <property type="match status" value="1"/>
</dbReference>
<dbReference type="RefSeq" id="WP_020518537.1">
    <property type="nucleotide sequence ID" value="NZ_JBIAZU010000001.1"/>
</dbReference>
<dbReference type="Pfam" id="PF07366">
    <property type="entry name" value="SnoaL"/>
    <property type="match status" value="1"/>
</dbReference>
<evidence type="ECO:0000313" key="2">
    <source>
        <dbReference type="Proteomes" id="UP001602245"/>
    </source>
</evidence>
<dbReference type="Proteomes" id="UP001602245">
    <property type="component" value="Unassembled WGS sequence"/>
</dbReference>
<dbReference type="Gene3D" id="3.10.450.50">
    <property type="match status" value="1"/>
</dbReference>
<name>A0ABW6W5T7_9ACTN</name>
<protein>
    <submittedName>
        <fullName evidence="1">Ester cyclase</fullName>
    </submittedName>
</protein>
<reference evidence="1 2" key="1">
    <citation type="submission" date="2024-10" db="EMBL/GenBank/DDBJ databases">
        <title>The Natural Products Discovery Center: Release of the First 8490 Sequenced Strains for Exploring Actinobacteria Biosynthetic Diversity.</title>
        <authorList>
            <person name="Kalkreuter E."/>
            <person name="Kautsar S.A."/>
            <person name="Yang D."/>
            <person name="Bader C.D."/>
            <person name="Teijaro C.N."/>
            <person name="Fluegel L."/>
            <person name="Davis C.M."/>
            <person name="Simpson J.R."/>
            <person name="Lauterbach L."/>
            <person name="Steele A.D."/>
            <person name="Gui C."/>
            <person name="Meng S."/>
            <person name="Li G."/>
            <person name="Viehrig K."/>
            <person name="Ye F."/>
            <person name="Su P."/>
            <person name="Kiefer A.F."/>
            <person name="Nichols A."/>
            <person name="Cepeda A.J."/>
            <person name="Yan W."/>
            <person name="Fan B."/>
            <person name="Jiang Y."/>
            <person name="Adhikari A."/>
            <person name="Zheng C.-J."/>
            <person name="Schuster L."/>
            <person name="Cowan T.M."/>
            <person name="Smanski M.J."/>
            <person name="Chevrette M.G."/>
            <person name="De Carvalho L.P.S."/>
            <person name="Shen B."/>
        </authorList>
    </citation>
    <scope>NUCLEOTIDE SEQUENCE [LARGE SCALE GENOMIC DNA]</scope>
    <source>
        <strain evidence="1 2">NPDC000087</strain>
    </source>
</reference>